<dbReference type="AlphaFoldDB" id="A0A401ZJR1"/>
<evidence type="ECO:0000313" key="3">
    <source>
        <dbReference type="Proteomes" id="UP000287224"/>
    </source>
</evidence>
<dbReference type="EMBL" id="BIFQ01000001">
    <property type="protein sequence ID" value="GCE07105.1"/>
    <property type="molecule type" value="Genomic_DNA"/>
</dbReference>
<dbReference type="OrthoDB" id="152104at2"/>
<protein>
    <recommendedName>
        <fullName evidence="1">VOC domain-containing protein</fullName>
    </recommendedName>
</protein>
<keyword evidence="3" id="KW-1185">Reference proteome</keyword>
<dbReference type="Proteomes" id="UP000287224">
    <property type="component" value="Unassembled WGS sequence"/>
</dbReference>
<sequence>MTTSTQPIPWQGIDHPALVTPDLDETVHFYRDVLGMQAGEIYEARGGKTRHCFIKPGATPAQGLHFWELTDAQLPPRPESLEWQRPATIMAGALLHIAFWLPAEAAAQALRERLRQHDVNMSEISDLGHLRSMVFLDNNHLMLEAIWSGDASTMH</sequence>
<name>A0A401ZJR1_9CHLR</name>
<proteinExistence type="predicted"/>
<evidence type="ECO:0000313" key="2">
    <source>
        <dbReference type="EMBL" id="GCE07105.1"/>
    </source>
</evidence>
<evidence type="ECO:0000259" key="1">
    <source>
        <dbReference type="PROSITE" id="PS51819"/>
    </source>
</evidence>
<gene>
    <name evidence="2" type="ORF">KDAU_44340</name>
</gene>
<feature type="domain" description="VOC" evidence="1">
    <location>
        <begin position="12"/>
        <end position="148"/>
    </location>
</feature>
<dbReference type="Pfam" id="PF00903">
    <property type="entry name" value="Glyoxalase"/>
    <property type="match status" value="1"/>
</dbReference>
<dbReference type="CDD" id="cd06587">
    <property type="entry name" value="VOC"/>
    <property type="match status" value="1"/>
</dbReference>
<dbReference type="InterPro" id="IPR004360">
    <property type="entry name" value="Glyas_Fos-R_dOase_dom"/>
</dbReference>
<dbReference type="InterPro" id="IPR037523">
    <property type="entry name" value="VOC_core"/>
</dbReference>
<reference evidence="3" key="1">
    <citation type="submission" date="2018-12" db="EMBL/GenBank/DDBJ databases">
        <title>Tengunoibacter tsumagoiensis gen. nov., sp. nov., Dictyobacter kobayashii sp. nov., D. alpinus sp. nov., and D. joshuensis sp. nov. and description of Dictyobacteraceae fam. nov. within the order Ktedonobacterales isolated from Tengu-no-mugimeshi.</title>
        <authorList>
            <person name="Wang C.M."/>
            <person name="Zheng Y."/>
            <person name="Sakai Y."/>
            <person name="Toyoda A."/>
            <person name="Minakuchi Y."/>
            <person name="Abe K."/>
            <person name="Yokota A."/>
            <person name="Yabe S."/>
        </authorList>
    </citation>
    <scope>NUCLEOTIDE SEQUENCE [LARGE SCALE GENOMIC DNA]</scope>
    <source>
        <strain evidence="3">S-27</strain>
    </source>
</reference>
<dbReference type="RefSeq" id="WP_126598101.1">
    <property type="nucleotide sequence ID" value="NZ_BIFQ01000001.1"/>
</dbReference>
<dbReference type="Gene3D" id="3.10.180.10">
    <property type="entry name" value="2,3-Dihydroxybiphenyl 1,2-Dioxygenase, domain 1"/>
    <property type="match status" value="1"/>
</dbReference>
<organism evidence="2 3">
    <name type="scientific">Dictyobacter aurantiacus</name>
    <dbReference type="NCBI Taxonomy" id="1936993"/>
    <lineage>
        <taxon>Bacteria</taxon>
        <taxon>Bacillati</taxon>
        <taxon>Chloroflexota</taxon>
        <taxon>Ktedonobacteria</taxon>
        <taxon>Ktedonobacterales</taxon>
        <taxon>Dictyobacteraceae</taxon>
        <taxon>Dictyobacter</taxon>
    </lineage>
</organism>
<dbReference type="InterPro" id="IPR029068">
    <property type="entry name" value="Glyas_Bleomycin-R_OHBP_Dase"/>
</dbReference>
<comment type="caution">
    <text evidence="2">The sequence shown here is derived from an EMBL/GenBank/DDBJ whole genome shotgun (WGS) entry which is preliminary data.</text>
</comment>
<accession>A0A401ZJR1</accession>
<dbReference type="SUPFAM" id="SSF54593">
    <property type="entry name" value="Glyoxalase/Bleomycin resistance protein/Dihydroxybiphenyl dioxygenase"/>
    <property type="match status" value="1"/>
</dbReference>
<dbReference type="PROSITE" id="PS51819">
    <property type="entry name" value="VOC"/>
    <property type="match status" value="1"/>
</dbReference>